<organism evidence="2 3">
    <name type="scientific">Cognatishimia activa</name>
    <dbReference type="NCBI Taxonomy" id="1715691"/>
    <lineage>
        <taxon>Bacteria</taxon>
        <taxon>Pseudomonadati</taxon>
        <taxon>Pseudomonadota</taxon>
        <taxon>Alphaproteobacteria</taxon>
        <taxon>Rhodobacterales</taxon>
        <taxon>Paracoccaceae</taxon>
        <taxon>Cognatishimia</taxon>
    </lineage>
</organism>
<dbReference type="EC" id="2.3.1.57" evidence="2"/>
<protein>
    <submittedName>
        <fullName evidence="2">Spermidine N(1)-acetyltransferase</fullName>
        <ecNumber evidence="2">2.3.1.57</ecNumber>
    </submittedName>
</protein>
<dbReference type="EMBL" id="CYUE01000021">
    <property type="protein sequence ID" value="CUK27050.1"/>
    <property type="molecule type" value="Genomic_DNA"/>
</dbReference>
<dbReference type="GO" id="GO:0004145">
    <property type="term" value="F:diamine N-acetyltransferase activity"/>
    <property type="evidence" value="ECO:0007669"/>
    <property type="project" value="UniProtKB-EC"/>
</dbReference>
<evidence type="ECO:0000259" key="1">
    <source>
        <dbReference type="PROSITE" id="PS51186"/>
    </source>
</evidence>
<sequence length="158" mass="17783">MRDLDDFHAIFTHPKAMRYWSALPHESIQQTEEIVSAMVQADHSFSDDFAVEFEGRVVGKAGCWRVGELGFIFHPDVWGQGFATEALAAAIPHAFETLPMEKIEADVDPRNASSLAVLRKFGFCEVGRAEKTFLLGDEWCDSIYLELTRTGWLSRAKS</sequence>
<dbReference type="PANTHER" id="PTHR43792">
    <property type="entry name" value="GNAT FAMILY, PUTATIVE (AFU_ORTHOLOGUE AFUA_3G00765)-RELATED-RELATED"/>
    <property type="match status" value="1"/>
</dbReference>
<dbReference type="InterPro" id="IPR016181">
    <property type="entry name" value="Acyl_CoA_acyltransferase"/>
</dbReference>
<dbReference type="InterPro" id="IPR051531">
    <property type="entry name" value="N-acetyltransferase"/>
</dbReference>
<gene>
    <name evidence="2" type="primary">speG</name>
    <name evidence="2" type="ORF">TA5114_02870</name>
</gene>
<feature type="domain" description="N-acetyltransferase" evidence="1">
    <location>
        <begin position="1"/>
        <end position="150"/>
    </location>
</feature>
<dbReference type="InterPro" id="IPR000182">
    <property type="entry name" value="GNAT_dom"/>
</dbReference>
<keyword evidence="3" id="KW-1185">Reference proteome</keyword>
<keyword evidence="2" id="KW-0012">Acyltransferase</keyword>
<dbReference type="Gene3D" id="3.40.630.30">
    <property type="match status" value="1"/>
</dbReference>
<dbReference type="PANTHER" id="PTHR43792:SF1">
    <property type="entry name" value="N-ACETYLTRANSFERASE DOMAIN-CONTAINING PROTEIN"/>
    <property type="match status" value="1"/>
</dbReference>
<dbReference type="STRING" id="1715691.TA5113_03132"/>
<evidence type="ECO:0000313" key="3">
    <source>
        <dbReference type="Proteomes" id="UP000051184"/>
    </source>
</evidence>
<dbReference type="CDD" id="cd04301">
    <property type="entry name" value="NAT_SF"/>
    <property type="match status" value="1"/>
</dbReference>
<dbReference type="Proteomes" id="UP000051184">
    <property type="component" value="Unassembled WGS sequence"/>
</dbReference>
<dbReference type="AlphaFoldDB" id="A0A0P1IU66"/>
<keyword evidence="2" id="KW-0808">Transferase</keyword>
<name>A0A0P1IU66_9RHOB</name>
<dbReference type="PROSITE" id="PS51186">
    <property type="entry name" value="GNAT"/>
    <property type="match status" value="1"/>
</dbReference>
<proteinExistence type="predicted"/>
<reference evidence="3" key="1">
    <citation type="submission" date="2015-09" db="EMBL/GenBank/DDBJ databases">
        <authorList>
            <person name="Rodrigo-Torres Lidia"/>
            <person name="Arahal R.David."/>
        </authorList>
    </citation>
    <scope>NUCLEOTIDE SEQUENCE [LARGE SCALE GENOMIC DNA]</scope>
    <source>
        <strain evidence="3">CECT 5114</strain>
    </source>
</reference>
<dbReference type="SUPFAM" id="SSF55729">
    <property type="entry name" value="Acyl-CoA N-acyltransferases (Nat)"/>
    <property type="match status" value="1"/>
</dbReference>
<accession>A0A0P1IU66</accession>
<evidence type="ECO:0000313" key="2">
    <source>
        <dbReference type="EMBL" id="CUK27050.1"/>
    </source>
</evidence>
<dbReference type="Pfam" id="PF13302">
    <property type="entry name" value="Acetyltransf_3"/>
    <property type="match status" value="1"/>
</dbReference>